<dbReference type="AlphaFoldDB" id="A0A9D6V8N6"/>
<dbReference type="EMBL" id="JACRDE010000420">
    <property type="protein sequence ID" value="MBI5251017.1"/>
    <property type="molecule type" value="Genomic_DNA"/>
</dbReference>
<name>A0A9D6V8N6_9BACT</name>
<evidence type="ECO:0000313" key="1">
    <source>
        <dbReference type="EMBL" id="MBI5251017.1"/>
    </source>
</evidence>
<gene>
    <name evidence="1" type="ORF">HY912_16125</name>
</gene>
<dbReference type="Proteomes" id="UP000807825">
    <property type="component" value="Unassembled WGS sequence"/>
</dbReference>
<protein>
    <submittedName>
        <fullName evidence="1">TIGR04076 family protein</fullName>
    </submittedName>
</protein>
<accession>A0A9D6V8N6</accession>
<proteinExistence type="predicted"/>
<comment type="caution">
    <text evidence="1">The sequence shown here is derived from an EMBL/GenBank/DDBJ whole genome shotgun (WGS) entry which is preliminary data.</text>
</comment>
<organism evidence="1 2">
    <name type="scientific">Desulfomonile tiedjei</name>
    <dbReference type="NCBI Taxonomy" id="2358"/>
    <lineage>
        <taxon>Bacteria</taxon>
        <taxon>Pseudomonadati</taxon>
        <taxon>Thermodesulfobacteriota</taxon>
        <taxon>Desulfomonilia</taxon>
        <taxon>Desulfomonilales</taxon>
        <taxon>Desulfomonilaceae</taxon>
        <taxon>Desulfomonile</taxon>
    </lineage>
</organism>
<evidence type="ECO:0000313" key="2">
    <source>
        <dbReference type="Proteomes" id="UP000807825"/>
    </source>
</evidence>
<reference evidence="1" key="1">
    <citation type="submission" date="2020-07" db="EMBL/GenBank/DDBJ databases">
        <title>Huge and variable diversity of episymbiotic CPR bacteria and DPANN archaea in groundwater ecosystems.</title>
        <authorList>
            <person name="He C.Y."/>
            <person name="Keren R."/>
            <person name="Whittaker M."/>
            <person name="Farag I.F."/>
            <person name="Doudna J."/>
            <person name="Cate J.H.D."/>
            <person name="Banfield J.F."/>
        </authorList>
    </citation>
    <scope>NUCLEOTIDE SEQUENCE</scope>
    <source>
        <strain evidence="1">NC_groundwater_1664_Pr3_B-0.1um_52_9</strain>
    </source>
</reference>
<sequence>MKIDEQVWTFFHNHLGYSDEEMIKFKENPRNQEVISKGLELTNKTIVAEVVHSHGCNSQHKLGDKFYLDGAGNLISKLCPKRMCLYAVSALNPLVFSVNELLYAGKNPNEILFKRCGCSDVGLQCGGWGRVVMEVSVVDRVDQ</sequence>